<evidence type="ECO:0000259" key="4">
    <source>
        <dbReference type="PROSITE" id="PS50110"/>
    </source>
</evidence>
<feature type="modified residue" description="4-aspartylphosphate" evidence="3">
    <location>
        <position position="55"/>
    </location>
</feature>
<dbReference type="InterPro" id="IPR011006">
    <property type="entry name" value="CheY-like_superfamily"/>
</dbReference>
<dbReference type="PANTHER" id="PTHR45339">
    <property type="entry name" value="HYBRID SIGNAL TRANSDUCTION HISTIDINE KINASE J"/>
    <property type="match status" value="1"/>
</dbReference>
<dbReference type="SUPFAM" id="SSF52172">
    <property type="entry name" value="CheY-like"/>
    <property type="match status" value="1"/>
</dbReference>
<gene>
    <name evidence="5" type="ordered locus">HCH_04264</name>
</gene>
<feature type="domain" description="Response regulatory" evidence="4">
    <location>
        <begin position="6"/>
        <end position="129"/>
    </location>
</feature>
<dbReference type="PROSITE" id="PS50110">
    <property type="entry name" value="RESPONSE_REGULATORY"/>
    <property type="match status" value="1"/>
</dbReference>
<keyword evidence="2" id="KW-0902">Two-component regulatory system</keyword>
<dbReference type="HOGENOM" id="CLU_000445_69_17_6"/>
<name>Q2SEF3_HAHCH</name>
<sequence length="136" mass="14993">MTQATDILIVEDDPASRRLLLDVLENAGYRCQAVDNGEEGVQLASELSPRAILMDIKLPGVSGLVAAGRIREAEARRRETATIRTVLIIGMSAHAMKNDLEIIDQAGFDHFITKPFSYRVLLRYLQENLPADGMGL</sequence>
<dbReference type="InterPro" id="IPR001789">
    <property type="entry name" value="Sig_transdc_resp-reg_receiver"/>
</dbReference>
<dbReference type="EMBL" id="CP000155">
    <property type="protein sequence ID" value="ABC30971.1"/>
    <property type="molecule type" value="Genomic_DNA"/>
</dbReference>
<dbReference type="eggNOG" id="COG0745">
    <property type="taxonomic scope" value="Bacteria"/>
</dbReference>
<dbReference type="OrthoDB" id="9793549at2"/>
<protein>
    <submittedName>
        <fullName evidence="5">FOG: CheY-like receiver</fullName>
    </submittedName>
</protein>
<reference evidence="5 6" key="1">
    <citation type="journal article" date="2005" name="Nucleic Acids Res.">
        <title>Genomic blueprint of Hahella chejuensis, a marine microbe producing an algicidal agent.</title>
        <authorList>
            <person name="Jeong H."/>
            <person name="Yim J.H."/>
            <person name="Lee C."/>
            <person name="Choi S.-H."/>
            <person name="Park Y.K."/>
            <person name="Yoon S.H."/>
            <person name="Hur C.-G."/>
            <person name="Kang H.-Y."/>
            <person name="Kim D."/>
            <person name="Lee H.H."/>
            <person name="Park K.H."/>
            <person name="Park S.-H."/>
            <person name="Park H.-S."/>
            <person name="Lee H.K."/>
            <person name="Oh T.K."/>
            <person name="Kim J.F."/>
        </authorList>
    </citation>
    <scope>NUCLEOTIDE SEQUENCE [LARGE SCALE GENOMIC DNA]</scope>
    <source>
        <strain evidence="5 6">KCTC 2396</strain>
    </source>
</reference>
<dbReference type="RefSeq" id="WP_011398038.1">
    <property type="nucleotide sequence ID" value="NC_007645.1"/>
</dbReference>
<dbReference type="Pfam" id="PF00072">
    <property type="entry name" value="Response_reg"/>
    <property type="match status" value="1"/>
</dbReference>
<proteinExistence type="predicted"/>
<dbReference type="Proteomes" id="UP000000238">
    <property type="component" value="Chromosome"/>
</dbReference>
<dbReference type="KEGG" id="hch:HCH_04264"/>
<dbReference type="AlphaFoldDB" id="Q2SEF3"/>
<keyword evidence="1 3" id="KW-0597">Phosphoprotein</keyword>
<evidence type="ECO:0000256" key="1">
    <source>
        <dbReference type="ARBA" id="ARBA00022553"/>
    </source>
</evidence>
<dbReference type="Gene3D" id="3.40.50.2300">
    <property type="match status" value="1"/>
</dbReference>
<evidence type="ECO:0000313" key="5">
    <source>
        <dbReference type="EMBL" id="ABC30971.1"/>
    </source>
</evidence>
<dbReference type="CDD" id="cd17546">
    <property type="entry name" value="REC_hyHK_CKI1_RcsC-like"/>
    <property type="match status" value="1"/>
</dbReference>
<evidence type="ECO:0000313" key="6">
    <source>
        <dbReference type="Proteomes" id="UP000000238"/>
    </source>
</evidence>
<dbReference type="SMART" id="SM00448">
    <property type="entry name" value="REC"/>
    <property type="match status" value="1"/>
</dbReference>
<dbReference type="STRING" id="349521.HCH_04264"/>
<evidence type="ECO:0000256" key="3">
    <source>
        <dbReference type="PROSITE-ProRule" id="PRU00169"/>
    </source>
</evidence>
<evidence type="ECO:0000256" key="2">
    <source>
        <dbReference type="ARBA" id="ARBA00023012"/>
    </source>
</evidence>
<keyword evidence="6" id="KW-1185">Reference proteome</keyword>
<organism evidence="5 6">
    <name type="scientific">Hahella chejuensis (strain KCTC 2396)</name>
    <dbReference type="NCBI Taxonomy" id="349521"/>
    <lineage>
        <taxon>Bacteria</taxon>
        <taxon>Pseudomonadati</taxon>
        <taxon>Pseudomonadota</taxon>
        <taxon>Gammaproteobacteria</taxon>
        <taxon>Oceanospirillales</taxon>
        <taxon>Hahellaceae</taxon>
        <taxon>Hahella</taxon>
    </lineage>
</organism>
<accession>Q2SEF3</accession>
<dbReference type="GO" id="GO:0000160">
    <property type="term" value="P:phosphorelay signal transduction system"/>
    <property type="evidence" value="ECO:0007669"/>
    <property type="project" value="UniProtKB-KW"/>
</dbReference>
<dbReference type="PANTHER" id="PTHR45339:SF1">
    <property type="entry name" value="HYBRID SIGNAL TRANSDUCTION HISTIDINE KINASE J"/>
    <property type="match status" value="1"/>
</dbReference>